<feature type="transmembrane region" description="Helical" evidence="7">
    <location>
        <begin position="370"/>
        <end position="390"/>
    </location>
</feature>
<evidence type="ECO:0000256" key="7">
    <source>
        <dbReference type="SAM" id="Phobius"/>
    </source>
</evidence>
<dbReference type="InterPro" id="IPR003838">
    <property type="entry name" value="ABC3_permease_C"/>
</dbReference>
<dbReference type="EMBL" id="PFET01000002">
    <property type="protein sequence ID" value="PJE76224.1"/>
    <property type="molecule type" value="Genomic_DNA"/>
</dbReference>
<name>A0A2M8LFJ1_9BACT</name>
<proteinExistence type="inferred from homology"/>
<protein>
    <recommendedName>
        <fullName evidence="12">ABC transporter permease</fullName>
    </recommendedName>
</protein>
<keyword evidence="4 7" id="KW-1133">Transmembrane helix</keyword>
<evidence type="ECO:0000256" key="4">
    <source>
        <dbReference type="ARBA" id="ARBA00022989"/>
    </source>
</evidence>
<dbReference type="AlphaFoldDB" id="A0A2M8LFJ1"/>
<comment type="subcellular location">
    <subcellularLocation>
        <location evidence="1">Cell membrane</location>
        <topology evidence="1">Multi-pass membrane protein</topology>
    </subcellularLocation>
</comment>
<evidence type="ECO:0000313" key="10">
    <source>
        <dbReference type="EMBL" id="PJE76224.1"/>
    </source>
</evidence>
<dbReference type="InterPro" id="IPR050250">
    <property type="entry name" value="Macrolide_Exporter_MacB"/>
</dbReference>
<evidence type="ECO:0000256" key="5">
    <source>
        <dbReference type="ARBA" id="ARBA00023136"/>
    </source>
</evidence>
<feature type="domain" description="MacB-like periplasmic core" evidence="9">
    <location>
        <begin position="22"/>
        <end position="248"/>
    </location>
</feature>
<evidence type="ECO:0000256" key="1">
    <source>
        <dbReference type="ARBA" id="ARBA00004651"/>
    </source>
</evidence>
<evidence type="ECO:0000259" key="9">
    <source>
        <dbReference type="Pfam" id="PF12704"/>
    </source>
</evidence>
<dbReference type="Proteomes" id="UP000231152">
    <property type="component" value="Unassembled WGS sequence"/>
</dbReference>
<dbReference type="GO" id="GO:0005886">
    <property type="term" value="C:plasma membrane"/>
    <property type="evidence" value="ECO:0007669"/>
    <property type="project" value="UniProtKB-SubCell"/>
</dbReference>
<dbReference type="Pfam" id="PF12704">
    <property type="entry name" value="MacB_PCD"/>
    <property type="match status" value="1"/>
</dbReference>
<evidence type="ECO:0000313" key="11">
    <source>
        <dbReference type="Proteomes" id="UP000231152"/>
    </source>
</evidence>
<gene>
    <name evidence="10" type="ORF">COV04_00525</name>
</gene>
<feature type="transmembrane region" description="Helical" evidence="7">
    <location>
        <begin position="319"/>
        <end position="342"/>
    </location>
</feature>
<feature type="domain" description="ABC3 transporter permease C-terminal" evidence="8">
    <location>
        <begin position="276"/>
        <end position="399"/>
    </location>
</feature>
<comment type="caution">
    <text evidence="10">The sequence shown here is derived from an EMBL/GenBank/DDBJ whole genome shotgun (WGS) entry which is preliminary data.</text>
</comment>
<evidence type="ECO:0000259" key="8">
    <source>
        <dbReference type="Pfam" id="PF02687"/>
    </source>
</evidence>
<evidence type="ECO:0000256" key="6">
    <source>
        <dbReference type="ARBA" id="ARBA00038076"/>
    </source>
</evidence>
<comment type="similarity">
    <text evidence="6">Belongs to the ABC-4 integral membrane protein family.</text>
</comment>
<dbReference type="InterPro" id="IPR025857">
    <property type="entry name" value="MacB_PCD"/>
</dbReference>
<dbReference type="Pfam" id="PF02687">
    <property type="entry name" value="FtsX"/>
    <property type="match status" value="1"/>
</dbReference>
<feature type="transmembrane region" description="Helical" evidence="7">
    <location>
        <begin position="272"/>
        <end position="298"/>
    </location>
</feature>
<organism evidence="10 11">
    <name type="scientific">Candidatus Uhrbacteria bacterium CG10_big_fil_rev_8_21_14_0_10_48_11</name>
    <dbReference type="NCBI Taxonomy" id="1975037"/>
    <lineage>
        <taxon>Bacteria</taxon>
        <taxon>Candidatus Uhriibacteriota</taxon>
    </lineage>
</organism>
<evidence type="ECO:0000256" key="3">
    <source>
        <dbReference type="ARBA" id="ARBA00022692"/>
    </source>
</evidence>
<keyword evidence="5 7" id="KW-0472">Membrane</keyword>
<evidence type="ECO:0008006" key="12">
    <source>
        <dbReference type="Google" id="ProtNLM"/>
    </source>
</evidence>
<keyword evidence="3 7" id="KW-0812">Transmembrane</keyword>
<dbReference type="PANTHER" id="PTHR30572">
    <property type="entry name" value="MEMBRANE COMPONENT OF TRANSPORTER-RELATED"/>
    <property type="match status" value="1"/>
</dbReference>
<sequence length="407" mass="43867">MMRSPDLLRLSTRMFKTRPMRTWLTILGVGVGIAATFFLVSFGYGLQALLFNHITTSESLLSLDVYPPDSNVVSLDGRAVATMENSQQVLEVSPVANVPSQVTLNGFTGDALAQVITPTFFKLDGLKTEQGSFFTDSSTDEVVVSSTVLKLLNATPESIIGKPMAISFFVPKPISTSEVSASIDKVNTTTDVVQHTLTVVGVISDDLVSQIYMPFGALPEFTPDTYTQAKVRVTSSDTLDSVRESIKQQGFTVVALSDTIAEATKIFSAMQIILALFGTVALVVAAIGMFNTVTIALLERTQEIGIMRSIGAGRGDMMIMFLTESALMGFLGGVTGLLMGYIGGEIFNWLVNLLATRLGSSPLTLFERPLWFILTILISSVIIGFCTGILPARRAAKLNTLAALRYK</sequence>
<accession>A0A2M8LFJ1</accession>
<feature type="transmembrane region" description="Helical" evidence="7">
    <location>
        <begin position="21"/>
        <end position="46"/>
    </location>
</feature>
<keyword evidence="2" id="KW-1003">Cell membrane</keyword>
<evidence type="ECO:0000256" key="2">
    <source>
        <dbReference type="ARBA" id="ARBA00022475"/>
    </source>
</evidence>
<dbReference type="GO" id="GO:0022857">
    <property type="term" value="F:transmembrane transporter activity"/>
    <property type="evidence" value="ECO:0007669"/>
    <property type="project" value="TreeGrafter"/>
</dbReference>
<reference evidence="10 11" key="1">
    <citation type="submission" date="2017-09" db="EMBL/GenBank/DDBJ databases">
        <title>Depth-based differentiation of microbial function through sediment-hosted aquifers and enrichment of novel symbionts in the deep terrestrial subsurface.</title>
        <authorList>
            <person name="Probst A.J."/>
            <person name="Ladd B."/>
            <person name="Jarett J.K."/>
            <person name="Geller-Mcgrath D.E."/>
            <person name="Sieber C.M."/>
            <person name="Emerson J.B."/>
            <person name="Anantharaman K."/>
            <person name="Thomas B.C."/>
            <person name="Malmstrom R."/>
            <person name="Stieglmeier M."/>
            <person name="Klingl A."/>
            <person name="Woyke T."/>
            <person name="Ryan C.M."/>
            <person name="Banfield J.F."/>
        </authorList>
    </citation>
    <scope>NUCLEOTIDE SEQUENCE [LARGE SCALE GENOMIC DNA]</scope>
    <source>
        <strain evidence="10">CG10_big_fil_rev_8_21_14_0_10_48_11</strain>
    </source>
</reference>
<dbReference type="PANTHER" id="PTHR30572:SF4">
    <property type="entry name" value="ABC TRANSPORTER PERMEASE YTRF"/>
    <property type="match status" value="1"/>
</dbReference>